<keyword evidence="2" id="KW-0812">Transmembrane</keyword>
<dbReference type="AlphaFoldDB" id="A0A1I5DRU9"/>
<protein>
    <submittedName>
        <fullName evidence="3">Uncharacterized protein</fullName>
    </submittedName>
</protein>
<feature type="transmembrane region" description="Helical" evidence="2">
    <location>
        <begin position="281"/>
        <end position="301"/>
    </location>
</feature>
<evidence type="ECO:0000256" key="1">
    <source>
        <dbReference type="SAM" id="Coils"/>
    </source>
</evidence>
<organism evidence="3 4">
    <name type="scientific">Bizionia echini</name>
    <dbReference type="NCBI Taxonomy" id="649333"/>
    <lineage>
        <taxon>Bacteria</taxon>
        <taxon>Pseudomonadati</taxon>
        <taxon>Bacteroidota</taxon>
        <taxon>Flavobacteriia</taxon>
        <taxon>Flavobacteriales</taxon>
        <taxon>Flavobacteriaceae</taxon>
        <taxon>Bizionia</taxon>
    </lineage>
</organism>
<dbReference type="EMBL" id="FOVN01000012">
    <property type="protein sequence ID" value="SFO01964.1"/>
    <property type="molecule type" value="Genomic_DNA"/>
</dbReference>
<keyword evidence="2" id="KW-0472">Membrane</keyword>
<keyword evidence="1" id="KW-0175">Coiled coil</keyword>
<feature type="coiled-coil region" evidence="1">
    <location>
        <begin position="183"/>
        <end position="243"/>
    </location>
</feature>
<dbReference type="Proteomes" id="UP000198705">
    <property type="component" value="Unassembled WGS sequence"/>
</dbReference>
<feature type="coiled-coil region" evidence="1">
    <location>
        <begin position="112"/>
        <end position="146"/>
    </location>
</feature>
<evidence type="ECO:0000256" key="2">
    <source>
        <dbReference type="SAM" id="Phobius"/>
    </source>
</evidence>
<accession>A0A1I5DRU9</accession>
<name>A0A1I5DRU9_9FLAO</name>
<gene>
    <name evidence="3" type="ORF">SAMN04487989_1122</name>
</gene>
<proteinExistence type="predicted"/>
<keyword evidence="4" id="KW-1185">Reference proteome</keyword>
<reference evidence="4" key="1">
    <citation type="submission" date="2016-10" db="EMBL/GenBank/DDBJ databases">
        <authorList>
            <person name="Varghese N."/>
            <person name="Submissions S."/>
        </authorList>
    </citation>
    <scope>NUCLEOTIDE SEQUENCE [LARGE SCALE GENOMIC DNA]</scope>
    <source>
        <strain evidence="4">DSM 23925</strain>
    </source>
</reference>
<dbReference type="RefSeq" id="WP_092210137.1">
    <property type="nucleotide sequence ID" value="NZ_FOVN01000012.1"/>
</dbReference>
<evidence type="ECO:0000313" key="4">
    <source>
        <dbReference type="Proteomes" id="UP000198705"/>
    </source>
</evidence>
<evidence type="ECO:0000313" key="3">
    <source>
        <dbReference type="EMBL" id="SFO01964.1"/>
    </source>
</evidence>
<dbReference type="OrthoDB" id="1406605at2"/>
<keyword evidence="2" id="KW-1133">Transmembrane helix</keyword>
<sequence length="451" mass="51565">MFDGKNSKKIEYLEEERKKLWERLLELEKQVAEKPSDIEREAKQASKKAAEYRNKTEERLNQAIEIQSKLAIIETEIDEKLSDIKSKHSKSIEVSNELLENSTSLSNLVTRISEVLDEHPEIEQEINQLDELIAKIEENSSKANTTYKGILTKKTEIDELHREILGYEDEDEDGEIITVEGLKKELETSYNHLTETSENLEESLEKLKKASKSQYDDFIKNNQDDLEILKSNSKNEYDKINKQIESLLPNALTAGLSSAFVTKKSEEEELYKEYKTSFNNGILYISLSALLPIGISIFYLLSGATLTDTIERAPKIMLAFLPLYIPLIWTTISANKKVNLSKRLIEEYSHKQVLSMTIEGLSKQIENIDDAGMSEELRIKLLNSFLNVTSENPGKLILNYQKSDNPILNFFDRDKKKDKTIVDTLKDSTKDIIEKAADEIEEGIGNNGKEL</sequence>
<dbReference type="STRING" id="649333.SAMN04487989_1122"/>
<feature type="transmembrane region" description="Helical" evidence="2">
    <location>
        <begin position="316"/>
        <end position="334"/>
    </location>
</feature>